<reference evidence="2 3" key="1">
    <citation type="submission" date="2019-04" db="EMBL/GenBank/DDBJ databases">
        <title>Friends and foes A comparative genomics study of 23 Aspergillus species from section Flavi.</title>
        <authorList>
            <consortium name="DOE Joint Genome Institute"/>
            <person name="Kjaerbolling I."/>
            <person name="Vesth T."/>
            <person name="Frisvad J.C."/>
            <person name="Nybo J.L."/>
            <person name="Theobald S."/>
            <person name="Kildgaard S."/>
            <person name="Isbrandt T."/>
            <person name="Kuo A."/>
            <person name="Sato A."/>
            <person name="Lyhne E.K."/>
            <person name="Kogle M.E."/>
            <person name="Wiebenga A."/>
            <person name="Kun R.S."/>
            <person name="Lubbers R.J."/>
            <person name="Makela M.R."/>
            <person name="Barry K."/>
            <person name="Chovatia M."/>
            <person name="Clum A."/>
            <person name="Daum C."/>
            <person name="Haridas S."/>
            <person name="He G."/>
            <person name="LaButti K."/>
            <person name="Lipzen A."/>
            <person name="Mondo S."/>
            <person name="Riley R."/>
            <person name="Salamov A."/>
            <person name="Simmons B.A."/>
            <person name="Magnuson J.K."/>
            <person name="Henrissat B."/>
            <person name="Mortensen U.H."/>
            <person name="Larsen T.O."/>
            <person name="Devries R.P."/>
            <person name="Grigoriev I.V."/>
            <person name="Machida M."/>
            <person name="Baker S.E."/>
            <person name="Andersen M.R."/>
        </authorList>
    </citation>
    <scope>NUCLEOTIDE SEQUENCE [LARGE SCALE GENOMIC DNA]</scope>
    <source>
        <strain evidence="2 3">IBT 18842</strain>
    </source>
</reference>
<feature type="signal peptide" evidence="1">
    <location>
        <begin position="1"/>
        <end position="21"/>
    </location>
</feature>
<keyword evidence="1" id="KW-0732">Signal</keyword>
<gene>
    <name evidence="2" type="ORF">BDV25DRAFT_135182</name>
</gene>
<keyword evidence="3" id="KW-1185">Reference proteome</keyword>
<name>A0A5N6U940_ASPAV</name>
<dbReference type="EMBL" id="ML742024">
    <property type="protein sequence ID" value="KAE8155137.1"/>
    <property type="molecule type" value="Genomic_DNA"/>
</dbReference>
<dbReference type="Proteomes" id="UP000325780">
    <property type="component" value="Unassembled WGS sequence"/>
</dbReference>
<accession>A0A5N6U940</accession>
<evidence type="ECO:0000313" key="3">
    <source>
        <dbReference type="Proteomes" id="UP000325780"/>
    </source>
</evidence>
<protein>
    <recommendedName>
        <fullName evidence="4">Invertebrate defensins family profile domain-containing protein</fullName>
    </recommendedName>
</protein>
<evidence type="ECO:0008006" key="4">
    <source>
        <dbReference type="Google" id="ProtNLM"/>
    </source>
</evidence>
<proteinExistence type="predicted"/>
<sequence length="110" mass="11385">MKTSILPIILTIVTLLPMSIGTPTQTTQSIAETSPADEKAIFPAQRYCFGYCAAATCVCKMGPRCKCNSRPGLACGCRLVSMPGEADGKSGVGEAVYEAIPLNEVVGGGV</sequence>
<dbReference type="AlphaFoldDB" id="A0A5N6U940"/>
<evidence type="ECO:0000313" key="2">
    <source>
        <dbReference type="EMBL" id="KAE8155137.1"/>
    </source>
</evidence>
<evidence type="ECO:0000256" key="1">
    <source>
        <dbReference type="SAM" id="SignalP"/>
    </source>
</evidence>
<organism evidence="2 3">
    <name type="scientific">Aspergillus avenaceus</name>
    <dbReference type="NCBI Taxonomy" id="36643"/>
    <lineage>
        <taxon>Eukaryota</taxon>
        <taxon>Fungi</taxon>
        <taxon>Dikarya</taxon>
        <taxon>Ascomycota</taxon>
        <taxon>Pezizomycotina</taxon>
        <taxon>Eurotiomycetes</taxon>
        <taxon>Eurotiomycetidae</taxon>
        <taxon>Eurotiales</taxon>
        <taxon>Aspergillaceae</taxon>
        <taxon>Aspergillus</taxon>
        <taxon>Aspergillus subgen. Circumdati</taxon>
    </lineage>
</organism>
<feature type="chain" id="PRO_5024812561" description="Invertebrate defensins family profile domain-containing protein" evidence="1">
    <location>
        <begin position="22"/>
        <end position="110"/>
    </location>
</feature>